<evidence type="ECO:0000256" key="6">
    <source>
        <dbReference type="ARBA" id="ARBA00022989"/>
    </source>
</evidence>
<keyword evidence="3 8" id="KW-0328">Glycosyltransferase</keyword>
<evidence type="ECO:0000256" key="3">
    <source>
        <dbReference type="ARBA" id="ARBA00022676"/>
    </source>
</evidence>
<dbReference type="InterPro" id="IPR008166">
    <property type="entry name" value="Glyco_transf_92"/>
</dbReference>
<protein>
    <recommendedName>
        <fullName evidence="8">Glycosyltransferase family 92 protein</fullName>
        <ecNumber evidence="8">2.4.1.-</ecNumber>
    </recommendedName>
</protein>
<keyword evidence="4 8" id="KW-0808">Transferase</keyword>
<accession>A0AAW1HIT2</accession>
<dbReference type="PANTHER" id="PTHR21461">
    <property type="entry name" value="GLYCOSYLTRANSFERASE FAMILY 92 PROTEIN"/>
    <property type="match status" value="1"/>
</dbReference>
<comment type="similarity">
    <text evidence="2 8">Belongs to the glycosyltransferase 92 family.</text>
</comment>
<dbReference type="SUPFAM" id="SSF53448">
    <property type="entry name" value="Nucleotide-diphospho-sugar transferases"/>
    <property type="match status" value="1"/>
</dbReference>
<keyword evidence="5" id="KW-0812">Transmembrane</keyword>
<organism evidence="9 10">
    <name type="scientific">Saponaria officinalis</name>
    <name type="common">Common soapwort</name>
    <name type="synonym">Lychnis saponaria</name>
    <dbReference type="NCBI Taxonomy" id="3572"/>
    <lineage>
        <taxon>Eukaryota</taxon>
        <taxon>Viridiplantae</taxon>
        <taxon>Streptophyta</taxon>
        <taxon>Embryophyta</taxon>
        <taxon>Tracheophyta</taxon>
        <taxon>Spermatophyta</taxon>
        <taxon>Magnoliopsida</taxon>
        <taxon>eudicotyledons</taxon>
        <taxon>Gunneridae</taxon>
        <taxon>Pentapetalae</taxon>
        <taxon>Caryophyllales</taxon>
        <taxon>Caryophyllaceae</taxon>
        <taxon>Caryophylleae</taxon>
        <taxon>Saponaria</taxon>
    </lineage>
</organism>
<keyword evidence="7" id="KW-0472">Membrane</keyword>
<evidence type="ECO:0000256" key="2">
    <source>
        <dbReference type="ARBA" id="ARBA00007647"/>
    </source>
</evidence>
<gene>
    <name evidence="9" type="ORF">RND81_11G026300</name>
</gene>
<dbReference type="InterPro" id="IPR029044">
    <property type="entry name" value="Nucleotide-diphossugar_trans"/>
</dbReference>
<dbReference type="PANTHER" id="PTHR21461:SF16">
    <property type="entry name" value="GLYCOSYLTRANSFERASE FAMILY 92 PROTEIN RCOM_0530710"/>
    <property type="match status" value="1"/>
</dbReference>
<evidence type="ECO:0000256" key="7">
    <source>
        <dbReference type="ARBA" id="ARBA00023136"/>
    </source>
</evidence>
<evidence type="ECO:0000256" key="8">
    <source>
        <dbReference type="RuleBase" id="RU366017"/>
    </source>
</evidence>
<evidence type="ECO:0000313" key="9">
    <source>
        <dbReference type="EMBL" id="KAK9675719.1"/>
    </source>
</evidence>
<comment type="subcellular location">
    <subcellularLocation>
        <location evidence="1">Membrane</location>
        <topology evidence="1">Single-pass membrane protein</topology>
    </subcellularLocation>
</comment>
<dbReference type="Pfam" id="PF01697">
    <property type="entry name" value="Glyco_transf_92"/>
    <property type="match status" value="1"/>
</dbReference>
<dbReference type="GO" id="GO:0016757">
    <property type="term" value="F:glycosyltransferase activity"/>
    <property type="evidence" value="ECO:0007669"/>
    <property type="project" value="UniProtKB-UniRule"/>
</dbReference>
<reference evidence="9" key="1">
    <citation type="submission" date="2024-03" db="EMBL/GenBank/DDBJ databases">
        <title>WGS assembly of Saponaria officinalis var. Norfolk2.</title>
        <authorList>
            <person name="Jenkins J."/>
            <person name="Shu S."/>
            <person name="Grimwood J."/>
            <person name="Barry K."/>
            <person name="Goodstein D."/>
            <person name="Schmutz J."/>
            <person name="Leebens-Mack J."/>
            <person name="Osbourn A."/>
        </authorList>
    </citation>
    <scope>NUCLEOTIDE SEQUENCE [LARGE SCALE GENOMIC DNA]</scope>
    <source>
        <strain evidence="9">JIC</strain>
    </source>
</reference>
<dbReference type="GO" id="GO:0005737">
    <property type="term" value="C:cytoplasm"/>
    <property type="evidence" value="ECO:0007669"/>
    <property type="project" value="TreeGrafter"/>
</dbReference>
<sequence length="605" mass="69535">MSVCVSMDVRKRKRILKGSSSHINQFFTAKFLLLCFGLFGVFTLLRGGFSSGPFRPAPIVRKLAGFSSSVSYSVQDLTNHHVTDSDEGVEELVVEDRVVFSDHVLVILLTNGKVPRVQQRIDCVYHKQLTGSYGYDKGEVVTYPMMSADEYGEERWIVWCPPPPPEGNYSTTVGLRGLRDDMLGFEWVAGMRERNQTAKQWDMLAYDAVFDGEDTVAVFVKGLRLRSDRESDPSYFSCHFKKKDDKNEAGVTSKAIKAAQEVIRCQIPSPVRENLKNNEVVQVSVIRNRMHKVFPSIAKLQQNNVSENENYNKNKGRSYKYELCGCSMVWNQAAFIKEWIAYHAWLGVQRWFVYDNNSDDGLKEVIDELDEVNYNVTRHVWPWVKSQEAGFSHCVLRARDECRWVGFFDVDEFYYFPPPKYRNKMIGDPGAGSLRAVVDNVTLTAPSIGEIRTDCYSFGPSGLKKSPEEGVTLGYTCRMRNPERHKSIVRPDAVDDTLLNQVHHFKLKKEFRKTTLPQSKALINHYKYQVWDVFKSKFYRRVSTYVADWQENQNENSRDRAPGLGTEAIEPADWHKRFCEVWDTRLRDFILANLGDPDTGLVSWV</sequence>
<evidence type="ECO:0000256" key="4">
    <source>
        <dbReference type="ARBA" id="ARBA00022679"/>
    </source>
</evidence>
<proteinExistence type="inferred from homology"/>
<evidence type="ECO:0000256" key="1">
    <source>
        <dbReference type="ARBA" id="ARBA00004167"/>
    </source>
</evidence>
<name>A0AAW1HIT2_SAPOF</name>
<dbReference type="GO" id="GO:0016020">
    <property type="term" value="C:membrane"/>
    <property type="evidence" value="ECO:0007669"/>
    <property type="project" value="UniProtKB-SubCell"/>
</dbReference>
<dbReference type="AlphaFoldDB" id="A0AAW1HIT2"/>
<dbReference type="EC" id="2.4.1.-" evidence="8"/>
<dbReference type="Proteomes" id="UP001443914">
    <property type="component" value="Unassembled WGS sequence"/>
</dbReference>
<evidence type="ECO:0000313" key="10">
    <source>
        <dbReference type="Proteomes" id="UP001443914"/>
    </source>
</evidence>
<keyword evidence="6" id="KW-1133">Transmembrane helix</keyword>
<comment type="caution">
    <text evidence="9">The sequence shown here is derived from an EMBL/GenBank/DDBJ whole genome shotgun (WGS) entry which is preliminary data.</text>
</comment>
<dbReference type="EMBL" id="JBDFQZ010000011">
    <property type="protein sequence ID" value="KAK9675719.1"/>
    <property type="molecule type" value="Genomic_DNA"/>
</dbReference>
<keyword evidence="10" id="KW-1185">Reference proteome</keyword>
<evidence type="ECO:0000256" key="5">
    <source>
        <dbReference type="ARBA" id="ARBA00022692"/>
    </source>
</evidence>